<dbReference type="PANTHER" id="PTHR48100:SF10">
    <property type="entry name" value="2-CARBOXY-D-ARABINITOL-1-PHOSPHATASE-RELATED"/>
    <property type="match status" value="1"/>
</dbReference>
<sequence length="239" mass="26627">MRYRSQWRDRPDLHRLPVPSIKSHYRRDNTTVNGIASDCTRVSDSSGDTRSMPARLTLICHGATAATRASAFPLDEPLEEGVEEQARKLGLSLRRWNRAVTSPALRARQTAEALSLNAVVDTALRDCDYGRWSGRKLADIQAAHPADVTTWLSDSEAAPHGGESLRALMLRVSEWMAARLHDNGHTIAVTHASVIRAAVVDVLGAPSESFWQIDVDPLSLVDLRSDKQRWALRVSQYRR</sequence>
<organism evidence="1 2">
    <name type="scientific">Phreatobacter oligotrophus</name>
    <dbReference type="NCBI Taxonomy" id="1122261"/>
    <lineage>
        <taxon>Bacteria</taxon>
        <taxon>Pseudomonadati</taxon>
        <taxon>Pseudomonadota</taxon>
        <taxon>Alphaproteobacteria</taxon>
        <taxon>Hyphomicrobiales</taxon>
        <taxon>Phreatobacteraceae</taxon>
        <taxon>Phreatobacter</taxon>
    </lineage>
</organism>
<dbReference type="CDD" id="cd07067">
    <property type="entry name" value="HP_PGM_like"/>
    <property type="match status" value="1"/>
</dbReference>
<evidence type="ECO:0000313" key="1">
    <source>
        <dbReference type="EMBL" id="PTM49101.1"/>
    </source>
</evidence>
<dbReference type="Gene3D" id="3.40.50.1240">
    <property type="entry name" value="Phosphoglycerate mutase-like"/>
    <property type="match status" value="1"/>
</dbReference>
<reference evidence="1 2" key="1">
    <citation type="submission" date="2018-04" db="EMBL/GenBank/DDBJ databases">
        <title>Genomic Encyclopedia of Archaeal and Bacterial Type Strains, Phase II (KMG-II): from individual species to whole genera.</title>
        <authorList>
            <person name="Goeker M."/>
        </authorList>
    </citation>
    <scope>NUCLEOTIDE SEQUENCE [LARGE SCALE GENOMIC DNA]</scope>
    <source>
        <strain evidence="1 2">DSM 25521</strain>
    </source>
</reference>
<dbReference type="SMART" id="SM00855">
    <property type="entry name" value="PGAM"/>
    <property type="match status" value="1"/>
</dbReference>
<dbReference type="GO" id="GO:0016791">
    <property type="term" value="F:phosphatase activity"/>
    <property type="evidence" value="ECO:0007669"/>
    <property type="project" value="TreeGrafter"/>
</dbReference>
<dbReference type="SUPFAM" id="SSF53254">
    <property type="entry name" value="Phosphoglycerate mutase-like"/>
    <property type="match status" value="1"/>
</dbReference>
<dbReference type="Pfam" id="PF00300">
    <property type="entry name" value="His_Phos_1"/>
    <property type="match status" value="1"/>
</dbReference>
<dbReference type="InterPro" id="IPR029033">
    <property type="entry name" value="His_PPase_superfam"/>
</dbReference>
<dbReference type="InterPro" id="IPR050275">
    <property type="entry name" value="PGM_Phosphatase"/>
</dbReference>
<dbReference type="PANTHER" id="PTHR48100">
    <property type="entry name" value="BROAD-SPECIFICITY PHOSPHATASE YOR283W-RELATED"/>
    <property type="match status" value="1"/>
</dbReference>
<dbReference type="AlphaFoldDB" id="A0A2T4YWP7"/>
<evidence type="ECO:0000313" key="2">
    <source>
        <dbReference type="Proteomes" id="UP000241808"/>
    </source>
</evidence>
<name>A0A2T4YWP7_9HYPH</name>
<dbReference type="EMBL" id="PZZL01000020">
    <property type="protein sequence ID" value="PTM49101.1"/>
    <property type="molecule type" value="Genomic_DNA"/>
</dbReference>
<comment type="caution">
    <text evidence="1">The sequence shown here is derived from an EMBL/GenBank/DDBJ whole genome shotgun (WGS) entry which is preliminary data.</text>
</comment>
<dbReference type="InterPro" id="IPR013078">
    <property type="entry name" value="His_Pase_superF_clade-1"/>
</dbReference>
<proteinExistence type="predicted"/>
<accession>A0A2T4YWP7</accession>
<dbReference type="Proteomes" id="UP000241808">
    <property type="component" value="Unassembled WGS sequence"/>
</dbReference>
<protein>
    <submittedName>
        <fullName evidence="1">Broad specificity phosphatase PhoE</fullName>
    </submittedName>
</protein>
<gene>
    <name evidence="1" type="ORF">C8P69_12023</name>
</gene>
<keyword evidence="2" id="KW-1185">Reference proteome</keyword>